<keyword evidence="1" id="KW-0175">Coiled coil</keyword>
<organism evidence="2 3">
    <name type="scientific">Pseudocohnilembus persalinus</name>
    <name type="common">Ciliate</name>
    <dbReference type="NCBI Taxonomy" id="266149"/>
    <lineage>
        <taxon>Eukaryota</taxon>
        <taxon>Sar</taxon>
        <taxon>Alveolata</taxon>
        <taxon>Ciliophora</taxon>
        <taxon>Intramacronucleata</taxon>
        <taxon>Oligohymenophorea</taxon>
        <taxon>Scuticociliatia</taxon>
        <taxon>Philasterida</taxon>
        <taxon>Pseudocohnilembidae</taxon>
        <taxon>Pseudocohnilembus</taxon>
    </lineage>
</organism>
<keyword evidence="3" id="KW-1185">Reference proteome</keyword>
<evidence type="ECO:0000313" key="2">
    <source>
        <dbReference type="EMBL" id="KRX04580.1"/>
    </source>
</evidence>
<dbReference type="Proteomes" id="UP000054937">
    <property type="component" value="Unassembled WGS sequence"/>
</dbReference>
<protein>
    <submittedName>
        <fullName evidence="2">Uncharacterized protein</fullName>
    </submittedName>
</protein>
<name>A0A0V0QQP9_PSEPJ</name>
<evidence type="ECO:0000313" key="3">
    <source>
        <dbReference type="Proteomes" id="UP000054937"/>
    </source>
</evidence>
<proteinExistence type="predicted"/>
<gene>
    <name evidence="2" type="ORF">PPERSA_04395</name>
</gene>
<dbReference type="OMA" id="RLERWIC"/>
<comment type="caution">
    <text evidence="2">The sequence shown here is derived from an EMBL/GenBank/DDBJ whole genome shotgun (WGS) entry which is preliminary data.</text>
</comment>
<reference evidence="2 3" key="1">
    <citation type="journal article" date="2015" name="Sci. Rep.">
        <title>Genome of the facultative scuticociliatosis pathogen Pseudocohnilembus persalinus provides insight into its virulence through horizontal gene transfer.</title>
        <authorList>
            <person name="Xiong J."/>
            <person name="Wang G."/>
            <person name="Cheng J."/>
            <person name="Tian M."/>
            <person name="Pan X."/>
            <person name="Warren A."/>
            <person name="Jiang C."/>
            <person name="Yuan D."/>
            <person name="Miao W."/>
        </authorList>
    </citation>
    <scope>NUCLEOTIDE SEQUENCE [LARGE SCALE GENOMIC DNA]</scope>
    <source>
        <strain evidence="2">36N120E</strain>
    </source>
</reference>
<dbReference type="EMBL" id="LDAU01000114">
    <property type="protein sequence ID" value="KRX04580.1"/>
    <property type="molecule type" value="Genomic_DNA"/>
</dbReference>
<feature type="coiled-coil region" evidence="1">
    <location>
        <begin position="1001"/>
        <end position="1052"/>
    </location>
</feature>
<dbReference type="SUPFAM" id="SSF54001">
    <property type="entry name" value="Cysteine proteinases"/>
    <property type="match status" value="1"/>
</dbReference>
<dbReference type="InterPro" id="IPR038765">
    <property type="entry name" value="Papain-like_cys_pep_sf"/>
</dbReference>
<sequence>MAVTNKHDHPDYRNLLHLEDCDIPELKQLLKNYRIERKKPNDIFVHKLLVKVTNQDFDLLNDKGIVTPNLMAFLLNSLKWIQSADFPVTLGMVHFISPPDSDYLEYDSFKENAYLQYTKYDPEVHEFLGLIIYIKRLERWICTVQQPDYFEGMMTDFAEDKRTSPDKLISDIIQLCSESFEIDMTVEDYRVFQFDQKTRYKKTDFGSFIFHYLYKFFASRDTRKTKFIEEELMELGQQRVIWMLLKIRHYELNPDKIQDDIEKLESKKRRALELNDLEMDEMRKAELDRYQNENQIPQFEKYTDKEFRKLKKAFLKKNYNQTHIILEKLDCQLLGYDFESAEKANFITPKLMQFLSVYLDINDKIKLNKGIFFAQINVLSTPDDDYFEYDLLRIDKDSGGKISLEQDSYVVLLIYYKYKWAFALYNFIEKTGTIVDFKMDDNQSFDELVTDLGDIFKVEFNINVDNFTMRPEFQKIKESGDAGTYVIHYLYAWLGLRRINDISFDDKQKKLFNNKIQWLVLKFWEMYRNERKEREKLEKELEQKKKRQIENDEQEKLRKIAEEEEQQLREKVREQRAKELQELRDGGNFMPYNFSMDVQHLERDTKETQTQKEDTWDRQLQDTKIQKIFELKSNKDPVELRSRQQTLFDRQNPQLQNYDNVLDYIKSIDPETLRKKPPVQIEDLDPQSLESLKDQINPKKPEELQMEEKLFDILEIIENPEKLKQLKGKNSNIGQYVDLIKQALATKKKKQAKKNLVDKIEFSDLWYDQYKSSGKMPVQDVIKQSLKDNQLIKQRMLKKQHDAKLPTSWYFMEMTKRNVDPEYKDILEDLIHNNGKSDQKKSSFNDNIYNNPDNNYISYLKTVPEQKINYSEQFLLHQSPENFYKNRDLLEQVKHQFNNDLKRADFLNTDQNREIYQRHIGMKNGNKFGDEQTQKKGDFLNSALSNRYINNKTSNLYNVSSLQQIGSSIALTRNISQPDITKSAIFQNQSNNKTRPQFSEAERYKQEILDALSLKEQEELKEKHAGNLKYTKKRIQSKAKNANQDNKDIMKMAKAEAYTYNKIKPSLENPVVLRYNIPLYSPELTQIVSQEIVSENVFNFVLFFIEERHKLTSSEKMMLLNYTRIWFLPTQFYEHLENNQPDNIEYQKALQFLDQNKNMLENYDFIFIPIFRGEKREMSLLIIDFINKIFIYYFIKRSELQYTMNPAQIPEAQQVHYFFEYYAKKKYNINFQGLNFKNIIGTNSRTEAAKRTPFYILKFAMLLTQGNLIFQGITEQQINLFKTNIMQGLQMIGINNDNKIQLLEKIPI</sequence>
<evidence type="ECO:0000256" key="1">
    <source>
        <dbReference type="SAM" id="Coils"/>
    </source>
</evidence>
<feature type="coiled-coil region" evidence="1">
    <location>
        <begin position="527"/>
        <end position="582"/>
    </location>
</feature>
<dbReference type="InParanoid" id="A0A0V0QQP9"/>
<accession>A0A0V0QQP9</accession>